<dbReference type="Pfam" id="PF07077">
    <property type="entry name" value="DUF1345"/>
    <property type="match status" value="1"/>
</dbReference>
<name>A0ABQ6BIN3_9CAUL</name>
<feature type="transmembrane region" description="Helical" evidence="1">
    <location>
        <begin position="32"/>
        <end position="53"/>
    </location>
</feature>
<evidence type="ECO:0000256" key="1">
    <source>
        <dbReference type="SAM" id="Phobius"/>
    </source>
</evidence>
<evidence type="ECO:0000313" key="3">
    <source>
        <dbReference type="Proteomes" id="UP001156921"/>
    </source>
</evidence>
<dbReference type="EMBL" id="BSOY01000041">
    <property type="protein sequence ID" value="GLS01890.1"/>
    <property type="molecule type" value="Genomic_DNA"/>
</dbReference>
<keyword evidence="3" id="KW-1185">Reference proteome</keyword>
<feature type="transmembrane region" description="Helical" evidence="1">
    <location>
        <begin position="7"/>
        <end position="26"/>
    </location>
</feature>
<keyword evidence="1" id="KW-0812">Transmembrane</keyword>
<reference evidence="3" key="1">
    <citation type="journal article" date="2019" name="Int. J. Syst. Evol. Microbiol.">
        <title>The Global Catalogue of Microorganisms (GCM) 10K type strain sequencing project: providing services to taxonomists for standard genome sequencing and annotation.</title>
        <authorList>
            <consortium name="The Broad Institute Genomics Platform"/>
            <consortium name="The Broad Institute Genome Sequencing Center for Infectious Disease"/>
            <person name="Wu L."/>
            <person name="Ma J."/>
        </authorList>
    </citation>
    <scope>NUCLEOTIDE SEQUENCE [LARGE SCALE GENOMIC DNA]</scope>
    <source>
        <strain evidence="3">NBRC 110107</strain>
    </source>
</reference>
<gene>
    <name evidence="2" type="ORF">GCM10007859_19080</name>
</gene>
<keyword evidence="1" id="KW-1133">Transmembrane helix</keyword>
<comment type="caution">
    <text evidence="2">The sequence shown here is derived from an EMBL/GenBank/DDBJ whole genome shotgun (WGS) entry which is preliminary data.</text>
</comment>
<feature type="transmembrane region" description="Helical" evidence="1">
    <location>
        <begin position="74"/>
        <end position="94"/>
    </location>
</feature>
<dbReference type="RefSeq" id="WP_284222753.1">
    <property type="nucleotide sequence ID" value="NZ_BSOY01000041.1"/>
</dbReference>
<feature type="transmembrane region" description="Helical" evidence="1">
    <location>
        <begin position="106"/>
        <end position="131"/>
    </location>
</feature>
<accession>A0ABQ6BIN3</accession>
<evidence type="ECO:0000313" key="2">
    <source>
        <dbReference type="EMBL" id="GLS01890.1"/>
    </source>
</evidence>
<keyword evidence="1" id="KW-0472">Membrane</keyword>
<dbReference type="InterPro" id="IPR009781">
    <property type="entry name" value="DUF1345"/>
</dbReference>
<sequence>MKSPSWLRLHWPLVLLLLIAASSLFWPLGGGWLSRLALGWDVGVGLFLIETVWKLRRARSTDDIRQRAAALDEAGGAVLPLALFAALASIAVVVGEAVRVAGDGEAAGGAAVLALTTVALSWTFVHVIFAFHYAHAFYAPAGKGKDRGGLVFPGGEAPDYWDFLHFSLIIGVAQQTADIQITDQTLRRTTTVHSLTAFLFNTVIVALTVNLAVGLLGGG</sequence>
<proteinExistence type="predicted"/>
<protein>
    <submittedName>
        <fullName evidence="2">Membrane protein</fullName>
    </submittedName>
</protein>
<dbReference type="Proteomes" id="UP001156921">
    <property type="component" value="Unassembled WGS sequence"/>
</dbReference>
<organism evidence="2 3">
    <name type="scientific">Brevundimonas denitrificans</name>
    <dbReference type="NCBI Taxonomy" id="1443434"/>
    <lineage>
        <taxon>Bacteria</taxon>
        <taxon>Pseudomonadati</taxon>
        <taxon>Pseudomonadota</taxon>
        <taxon>Alphaproteobacteria</taxon>
        <taxon>Caulobacterales</taxon>
        <taxon>Caulobacteraceae</taxon>
        <taxon>Brevundimonas</taxon>
    </lineage>
</organism>
<feature type="transmembrane region" description="Helical" evidence="1">
    <location>
        <begin position="195"/>
        <end position="216"/>
    </location>
</feature>